<comment type="similarity">
    <text evidence="6">Belongs to the DOP1 family.</text>
</comment>
<evidence type="ECO:0000313" key="11">
    <source>
        <dbReference type="EMBL" id="EON65185.1"/>
    </source>
</evidence>
<dbReference type="OMA" id="GLETCIA"/>
<keyword evidence="2" id="KW-0813">Transport</keyword>
<keyword evidence="4" id="KW-0333">Golgi apparatus</keyword>
<dbReference type="EMBL" id="JH767572">
    <property type="protein sequence ID" value="EON65185.1"/>
    <property type="molecule type" value="Genomic_DNA"/>
</dbReference>
<reference evidence="12" key="1">
    <citation type="submission" date="2012-06" db="EMBL/GenBank/DDBJ databases">
        <title>The genome sequence of Coniosporium apollinis CBS 100218.</title>
        <authorList>
            <consortium name="The Broad Institute Genome Sequencing Platform"/>
            <person name="Cuomo C."/>
            <person name="Gorbushina A."/>
            <person name="Noack S."/>
            <person name="Walker B."/>
            <person name="Young S.K."/>
            <person name="Zeng Q."/>
            <person name="Gargeya S."/>
            <person name="Fitzgerald M."/>
            <person name="Haas B."/>
            <person name="Abouelleil A."/>
            <person name="Alvarado L."/>
            <person name="Arachchi H.M."/>
            <person name="Berlin A.M."/>
            <person name="Chapman S.B."/>
            <person name="Goldberg J."/>
            <person name="Griggs A."/>
            <person name="Gujja S."/>
            <person name="Hansen M."/>
            <person name="Howarth C."/>
            <person name="Imamovic A."/>
            <person name="Larimer J."/>
            <person name="McCowan C."/>
            <person name="Montmayeur A."/>
            <person name="Murphy C."/>
            <person name="Neiman D."/>
            <person name="Pearson M."/>
            <person name="Priest M."/>
            <person name="Roberts A."/>
            <person name="Saif S."/>
            <person name="Shea T."/>
            <person name="Sisk P."/>
            <person name="Sykes S."/>
            <person name="Wortman J."/>
            <person name="Nusbaum C."/>
            <person name="Birren B."/>
        </authorList>
    </citation>
    <scope>NUCLEOTIDE SEQUENCE [LARGE SCALE GENOMIC DNA]</scope>
    <source>
        <strain evidence="12">CBS 100218</strain>
    </source>
</reference>
<feature type="region of interest" description="Disordered" evidence="7">
    <location>
        <begin position="363"/>
        <end position="389"/>
    </location>
</feature>
<protein>
    <submittedName>
        <fullName evidence="11">Uncharacterized protein</fullName>
    </submittedName>
</protein>
<evidence type="ECO:0000259" key="8">
    <source>
        <dbReference type="Pfam" id="PF04118"/>
    </source>
</evidence>
<dbReference type="RefSeq" id="XP_007780502.1">
    <property type="nucleotide sequence ID" value="XM_007782312.1"/>
</dbReference>
<feature type="compositionally biased region" description="Low complexity" evidence="7">
    <location>
        <begin position="819"/>
        <end position="829"/>
    </location>
</feature>
<dbReference type="Pfam" id="PF24597">
    <property type="entry name" value="TPR_DOP1_M"/>
    <property type="match status" value="1"/>
</dbReference>
<feature type="domain" description="DOP1-like C-terminal" evidence="10">
    <location>
        <begin position="1365"/>
        <end position="1852"/>
    </location>
</feature>
<keyword evidence="12" id="KW-1185">Reference proteome</keyword>
<sequence length="1877" mass="207111">MSLDPSLNQRALSPASSGHSSPVYRNPRRLIEDGLYKKDKSLRKYASNIERALSLFDTAQQEWADYISFLARLLKAIQTHPPDVRVLPHATSVATRLAQCLNPSLPSGVHQKALEVYACIFAIIGREALARDISVFFPGLSTVLSFASLSVRPAFLALIEAHVITLDPEALRPALKAVIICLLPGLEEETSEEFEHVLLIFDKLKAAINTEQPHLNDRSEAGDSFFWQCFFLATISNATRRQGALAYLVRNLPRLGVQHARRASAVDGDPERSTLFAAAEAVISPEPGLLVRCFASGLADQQLLVQRGFLDLLVTHVPLDSPVLQERISEEDLDLLAAAATGVVLRRDMSLNRRLWSWLLGPGPGPGSSTNPGKDGEAAPSLDPKSPDVDPEEVRAAFFSRHGLQPLHRSIMKMIRRKSSNPIEQAKPFRICLSLMDHWEVGGLLVPELFLPLLDNLRLQAQTSDQARLDEVLRSASNFFDGVESSLIWGKMNELAFGAFDKGTRPEQMVEQLSLLKFVITHFNVRDEEMVVHHMPLLMLVLLAALNEASNSASADIVDNNRLTILTMEILDILSSYIPARAFSETGVRQSNPSSDGKASSIPYQSIRQRIEGFYNASHGNVNTARPPFSPKELGSSLLLQTVILFRGKLLAPGSEAVLEPCTRLLIGLNQNICGREISISTDVVDVVHKVLNARQSLNSEQALSFPYIVAVVTVVTTLPIESSSDPNNGVQPLCGPVPTLVLHLWSYLSPFRPKYHIEAARCLWQLHMVTSSDRLVEASMTKLMASDTSRSADSDRCFATLWTHIIHEESMQTERSNRTPSRRPSSLPGITDVPASAGASQALLTRPLLLLLDSLAEEGTERFAFVKMWLEELPSLDRVFDVLITPLRTSRFLTLDSSAAGVPVEQTTREVEDIEICVNCLRHISNIMQYSTAYTWTTLAEVTDQHNSKPSGEVCLQQLLMQLCLRALSKVKKTFDNDGRASLLTLHRIAVSIVSRILINPYASSLRLLEAEVPLLSYLKHCETMLQPSVLGAVLAALKLRVGSNHKDAPPMQQRKISRIVVPPTSTNSPRIEQTERRSEDPSSVLPPPMLVEVVQAGLSSTSSRIVLQHWVDFLAQVLPLFADAVFQNLLPLVDTFCKQIRLTFEELRLTFETLRTRDHSAPEPAMITLMDGLEQILASAHDRLRVVEVKTANTKSPEQPQGFFGNMVSGVFSAEAPQSRSATANSRLTVILCFQDTVRVCFSIWSWAAYGTENQQDPASLASFGYTSSRMRNRAKRTLEHLFAAEPLECLETLAVLWSNTPSSIAQSSGVLSLMNVLSSTRPKITVPTIFNAIYSRTNPTALDRDRMSTLTSDLTDLALVAFLIDYTRSLEDDAMDEIWPDCSAFLRDVLANPLPHRQILPALLEFSAVLAEKVDNTNFGEQRRMRRELGDLFTRLLTAAFTTKPIGFLQDPSQMRRQDQKADTISEPSAPRRARSSDIISILASVVPKLQLILVETDRITTAVATISANVIGPTFRSRSYPENVSKNTLELLYQLSVSAHASKAWRKDISDAFNDSRFFATPLDIAKKSWLPVLQQWVQSENDRLPELLGRLSAPTTAGIMFGVGASSARLEADRRTQLNLRRLAVLILAATEDAFLANMGGIQEKLVELLTATPASSPSSATRAEVFMVLRALILKTSSVHLAPLWPIINAELQLALTSVIPGDENYEKYNTVSTLQACKLLDTLIAIDPDDFQLHEWLFITDTIDAVYKPADWSPVALADEVAEALGAAEAEVFPPSTPATPHFVQHGADGEGRRAPMLDGLLSGLRDGSGEAVDVAGMPKAELAARVLKLFFGQLSIGAFEATYGMEKADWEACRDGLLRDLFDERGVVR</sequence>
<organism evidence="11 12">
    <name type="scientific">Coniosporium apollinis (strain CBS 100218)</name>
    <name type="common">Rock-inhabiting black yeast</name>
    <dbReference type="NCBI Taxonomy" id="1168221"/>
    <lineage>
        <taxon>Eukaryota</taxon>
        <taxon>Fungi</taxon>
        <taxon>Dikarya</taxon>
        <taxon>Ascomycota</taxon>
        <taxon>Pezizomycotina</taxon>
        <taxon>Dothideomycetes</taxon>
        <taxon>Dothideomycetes incertae sedis</taxon>
        <taxon>Coniosporium</taxon>
    </lineage>
</organism>
<keyword evidence="5" id="KW-0472">Membrane</keyword>
<dbReference type="STRING" id="1168221.R7YTH2"/>
<dbReference type="eggNOG" id="KOG3613">
    <property type="taxonomic scope" value="Eukaryota"/>
</dbReference>
<name>R7YTH2_CONA1</name>
<proteinExistence type="inferred from homology"/>
<dbReference type="PANTHER" id="PTHR14042">
    <property type="entry name" value="DOPEY-RELATED"/>
    <property type="match status" value="1"/>
</dbReference>
<comment type="subcellular location">
    <subcellularLocation>
        <location evidence="1">Golgi apparatus membrane</location>
        <topology evidence="1">Peripheral membrane protein</topology>
    </subcellularLocation>
</comment>
<feature type="domain" description="DOP1-like middle TPR" evidence="9">
    <location>
        <begin position="398"/>
        <end position="615"/>
    </location>
</feature>
<dbReference type="InterPro" id="IPR007249">
    <property type="entry name" value="DOP1_N"/>
</dbReference>
<feature type="region of interest" description="Disordered" evidence="7">
    <location>
        <begin position="1456"/>
        <end position="1475"/>
    </location>
</feature>
<feature type="region of interest" description="Disordered" evidence="7">
    <location>
        <begin position="1"/>
        <end position="25"/>
    </location>
</feature>
<dbReference type="HOGENOM" id="CLU_001197_1_0_1"/>
<feature type="compositionally biased region" description="Polar residues" evidence="7">
    <location>
        <begin position="1"/>
        <end position="20"/>
    </location>
</feature>
<dbReference type="GO" id="GO:0005768">
    <property type="term" value="C:endosome"/>
    <property type="evidence" value="ECO:0007669"/>
    <property type="project" value="TreeGrafter"/>
</dbReference>
<dbReference type="GeneID" id="19901733"/>
<evidence type="ECO:0000313" key="12">
    <source>
        <dbReference type="Proteomes" id="UP000016924"/>
    </source>
</evidence>
<dbReference type="GO" id="GO:0000139">
    <property type="term" value="C:Golgi membrane"/>
    <property type="evidence" value="ECO:0007669"/>
    <property type="project" value="UniProtKB-SubCell"/>
</dbReference>
<evidence type="ECO:0000259" key="9">
    <source>
        <dbReference type="Pfam" id="PF24597"/>
    </source>
</evidence>
<dbReference type="GO" id="GO:0006895">
    <property type="term" value="P:Golgi to endosome transport"/>
    <property type="evidence" value="ECO:0007669"/>
    <property type="project" value="InterPro"/>
</dbReference>
<dbReference type="Pfam" id="PF04118">
    <property type="entry name" value="Dopey_N"/>
    <property type="match status" value="1"/>
</dbReference>
<gene>
    <name evidence="11" type="ORF">W97_04422</name>
</gene>
<dbReference type="Proteomes" id="UP000016924">
    <property type="component" value="Unassembled WGS sequence"/>
</dbReference>
<evidence type="ECO:0000256" key="7">
    <source>
        <dbReference type="SAM" id="MobiDB-lite"/>
    </source>
</evidence>
<dbReference type="Pfam" id="PF24598">
    <property type="entry name" value="DOP1_C"/>
    <property type="match status" value="1"/>
</dbReference>
<dbReference type="GO" id="GO:0015031">
    <property type="term" value="P:protein transport"/>
    <property type="evidence" value="ECO:0007669"/>
    <property type="project" value="UniProtKB-KW"/>
</dbReference>
<dbReference type="InterPro" id="IPR056457">
    <property type="entry name" value="DOP1_C"/>
</dbReference>
<feature type="domain" description="DOP1 N-terminal" evidence="8">
    <location>
        <begin position="39"/>
        <end position="362"/>
    </location>
</feature>
<dbReference type="InterPro" id="IPR056458">
    <property type="entry name" value="TPR_DOP1_M"/>
</dbReference>
<evidence type="ECO:0000256" key="4">
    <source>
        <dbReference type="ARBA" id="ARBA00023034"/>
    </source>
</evidence>
<evidence type="ECO:0000256" key="5">
    <source>
        <dbReference type="ARBA" id="ARBA00023136"/>
    </source>
</evidence>
<feature type="compositionally biased region" description="Basic and acidic residues" evidence="7">
    <location>
        <begin position="1457"/>
        <end position="1467"/>
    </location>
</feature>
<evidence type="ECO:0000256" key="3">
    <source>
        <dbReference type="ARBA" id="ARBA00022927"/>
    </source>
</evidence>
<accession>R7YTH2</accession>
<dbReference type="GO" id="GO:0005829">
    <property type="term" value="C:cytosol"/>
    <property type="evidence" value="ECO:0007669"/>
    <property type="project" value="GOC"/>
</dbReference>
<dbReference type="InterPro" id="IPR040314">
    <property type="entry name" value="DOP1"/>
</dbReference>
<evidence type="ECO:0000256" key="2">
    <source>
        <dbReference type="ARBA" id="ARBA00022448"/>
    </source>
</evidence>
<feature type="region of interest" description="Disordered" evidence="7">
    <location>
        <begin position="811"/>
        <end position="830"/>
    </location>
</feature>
<evidence type="ECO:0000256" key="6">
    <source>
        <dbReference type="ARBA" id="ARBA00046326"/>
    </source>
</evidence>
<feature type="region of interest" description="Disordered" evidence="7">
    <location>
        <begin position="1064"/>
        <end position="1085"/>
    </location>
</feature>
<dbReference type="PANTHER" id="PTHR14042:SF24">
    <property type="entry name" value="PROTEIN DOPEY-1 HOMOLOG"/>
    <property type="match status" value="1"/>
</dbReference>
<evidence type="ECO:0000256" key="1">
    <source>
        <dbReference type="ARBA" id="ARBA00004395"/>
    </source>
</evidence>
<dbReference type="GO" id="GO:0005802">
    <property type="term" value="C:trans-Golgi network"/>
    <property type="evidence" value="ECO:0007669"/>
    <property type="project" value="TreeGrafter"/>
</dbReference>
<dbReference type="SUPFAM" id="SSF48371">
    <property type="entry name" value="ARM repeat"/>
    <property type="match status" value="2"/>
</dbReference>
<dbReference type="OrthoDB" id="297643at2759"/>
<dbReference type="InterPro" id="IPR016024">
    <property type="entry name" value="ARM-type_fold"/>
</dbReference>
<keyword evidence="3" id="KW-0653">Protein transport</keyword>
<evidence type="ECO:0000259" key="10">
    <source>
        <dbReference type="Pfam" id="PF24598"/>
    </source>
</evidence>